<dbReference type="OrthoDB" id="8446047at2"/>
<dbReference type="Proteomes" id="UP000239724">
    <property type="component" value="Unassembled WGS sequence"/>
</dbReference>
<dbReference type="SUPFAM" id="SSF51391">
    <property type="entry name" value="Thiamin phosphate synthase"/>
    <property type="match status" value="1"/>
</dbReference>
<dbReference type="Pfam" id="PF02581">
    <property type="entry name" value="TMP-TENI"/>
    <property type="match status" value="1"/>
</dbReference>
<dbReference type="Gene3D" id="3.20.20.70">
    <property type="entry name" value="Aldolase class I"/>
    <property type="match status" value="1"/>
</dbReference>
<evidence type="ECO:0000256" key="1">
    <source>
        <dbReference type="SAM" id="MobiDB-lite"/>
    </source>
</evidence>
<dbReference type="AlphaFoldDB" id="A0A2S6N5X6"/>
<dbReference type="GO" id="GO:0009228">
    <property type="term" value="P:thiamine biosynthetic process"/>
    <property type="evidence" value="ECO:0007669"/>
    <property type="project" value="UniProtKB-KW"/>
</dbReference>
<gene>
    <name evidence="3" type="ORF">CCS01_20455</name>
</gene>
<evidence type="ECO:0000259" key="2">
    <source>
        <dbReference type="Pfam" id="PF02581"/>
    </source>
</evidence>
<evidence type="ECO:0000313" key="3">
    <source>
        <dbReference type="EMBL" id="PPQ29997.1"/>
    </source>
</evidence>
<dbReference type="InterPro" id="IPR036206">
    <property type="entry name" value="ThiamineP_synth_sf"/>
</dbReference>
<name>A0A2S6N5X6_RHOGL</name>
<dbReference type="InterPro" id="IPR022998">
    <property type="entry name" value="ThiamineP_synth_TenI"/>
</dbReference>
<organism evidence="3 4">
    <name type="scientific">Rhodopila globiformis</name>
    <name type="common">Rhodopseudomonas globiformis</name>
    <dbReference type="NCBI Taxonomy" id="1071"/>
    <lineage>
        <taxon>Bacteria</taxon>
        <taxon>Pseudomonadati</taxon>
        <taxon>Pseudomonadota</taxon>
        <taxon>Alphaproteobacteria</taxon>
        <taxon>Acetobacterales</taxon>
        <taxon>Acetobacteraceae</taxon>
        <taxon>Rhodopila</taxon>
    </lineage>
</organism>
<comment type="caution">
    <text evidence="3">The sequence shown here is derived from an EMBL/GenBank/DDBJ whole genome shotgun (WGS) entry which is preliminary data.</text>
</comment>
<keyword evidence="4" id="KW-1185">Reference proteome</keyword>
<accession>A0A2S6N5X6</accession>
<feature type="region of interest" description="Disordered" evidence="1">
    <location>
        <begin position="174"/>
        <end position="199"/>
    </location>
</feature>
<dbReference type="EMBL" id="NHRY01000219">
    <property type="protein sequence ID" value="PPQ29997.1"/>
    <property type="molecule type" value="Genomic_DNA"/>
</dbReference>
<dbReference type="InterPro" id="IPR013785">
    <property type="entry name" value="Aldolase_TIM"/>
</dbReference>
<reference evidence="3 4" key="1">
    <citation type="journal article" date="2018" name="Arch. Microbiol.">
        <title>New insights into the metabolic potential of the phototrophic purple bacterium Rhodopila globiformis DSM 161(T) from its draft genome sequence and evidence for a vanadium-dependent nitrogenase.</title>
        <authorList>
            <person name="Imhoff J.F."/>
            <person name="Rahn T."/>
            <person name="Kunzel S."/>
            <person name="Neulinger S.C."/>
        </authorList>
    </citation>
    <scope>NUCLEOTIDE SEQUENCE [LARGE SCALE GENOMIC DNA]</scope>
    <source>
        <strain evidence="3 4">DSM 161</strain>
    </source>
</reference>
<protein>
    <recommendedName>
        <fullName evidence="2">Thiamine phosphate synthase/TenI domain-containing protein</fullName>
    </recommendedName>
</protein>
<sequence length="199" mass="21222">MRRRDERRLLRHDRTTRGTLSRLPRLWLFTDDRRLPDPRAAVARICRARRLLLVVAGDARLAAALGAGVHLRGGRWPGPLRPRGVVTSSAHSVAEMRRAARAGALLAFLSPAFPTASHPGAPGLGPLRWGTMARRLPSGGTGMRLGALGGVDGASIWRLPAGCCRAAGAITALSPENNPRPQQPRHSAAMPAGTIRSPS</sequence>
<feature type="domain" description="Thiamine phosphate synthase/TenI" evidence="2">
    <location>
        <begin position="39"/>
        <end position="159"/>
    </location>
</feature>
<proteinExistence type="predicted"/>
<evidence type="ECO:0000313" key="4">
    <source>
        <dbReference type="Proteomes" id="UP000239724"/>
    </source>
</evidence>